<dbReference type="InterPro" id="IPR046348">
    <property type="entry name" value="SIS_dom_sf"/>
</dbReference>
<protein>
    <submittedName>
        <fullName evidence="7">RpiR family transcriptional regulator</fullName>
    </submittedName>
</protein>
<dbReference type="PROSITE" id="PS51464">
    <property type="entry name" value="SIS"/>
    <property type="match status" value="1"/>
</dbReference>
<keyword evidence="1" id="KW-0805">Transcription regulation</keyword>
<keyword evidence="3" id="KW-0804">Transcription</keyword>
<sequence>MGATTGGLTILKEMMPRLSPSEQKIARYILNHPSEIIDYTAKTLGEKSQTSSAGVIRLCKSIGFKGFQELKIRVAGDLKEDEEDLRDIEPKEDYKHIVTKATSNINQTIRETTDILDINKVKQAVKALRKAKSILFIGFGASYVAAIDAEQKFVRINKNARALADVHMAATFIANKGPGDVIVAISFSGETKEVIQLLELAEQKGAKIISITQYGKTSVGRLAHHHLYTSASREAVFRSGATSSRIAQLYVIDILFMCLASEEYEETIGHLNETRAATNFLNE</sequence>
<evidence type="ECO:0000256" key="2">
    <source>
        <dbReference type="ARBA" id="ARBA00023125"/>
    </source>
</evidence>
<dbReference type="InterPro" id="IPR036388">
    <property type="entry name" value="WH-like_DNA-bd_sf"/>
</dbReference>
<evidence type="ECO:0000313" key="8">
    <source>
        <dbReference type="Proteomes" id="UP000011746"/>
    </source>
</evidence>
<accession>K2FJN8</accession>
<feature type="domain" description="HTH rpiR-type" evidence="4">
    <location>
        <begin position="5"/>
        <end position="81"/>
    </location>
</feature>
<dbReference type="PATRIC" id="fig|1230341.3.peg.1898"/>
<evidence type="ECO:0000259" key="5">
    <source>
        <dbReference type="PROSITE" id="PS51464"/>
    </source>
</evidence>
<dbReference type="eggNOG" id="COG1737">
    <property type="taxonomic scope" value="Bacteria"/>
</dbReference>
<dbReference type="PROSITE" id="PS51071">
    <property type="entry name" value="HTH_RPIR"/>
    <property type="match status" value="1"/>
</dbReference>
<dbReference type="InterPro" id="IPR001347">
    <property type="entry name" value="SIS_dom"/>
</dbReference>
<proteinExistence type="predicted"/>
<dbReference type="Proteomes" id="UP000011746">
    <property type="component" value="Unassembled WGS sequence"/>
</dbReference>
<feature type="domain" description="SIS" evidence="5">
    <location>
        <begin position="124"/>
        <end position="265"/>
    </location>
</feature>
<dbReference type="GO" id="GO:1901135">
    <property type="term" value="P:carbohydrate derivative metabolic process"/>
    <property type="evidence" value="ECO:0007669"/>
    <property type="project" value="InterPro"/>
</dbReference>
<dbReference type="KEGG" id="sje:AAV35_002625"/>
<reference evidence="6" key="3">
    <citation type="submission" date="2016-11" db="EMBL/GenBank/DDBJ databases">
        <title>Salimicrobium jeotgali MJ3, isolated from Myulchi jeot, a traditional Korean fermented seafood.</title>
        <authorList>
            <person name="Kim K.H."/>
            <person name="Jeon C.O."/>
            <person name="Jin H.M."/>
        </authorList>
    </citation>
    <scope>NUCLEOTIDE SEQUENCE</scope>
    <source>
        <strain evidence="6">MJ3</strain>
    </source>
</reference>
<dbReference type="GO" id="GO:0003700">
    <property type="term" value="F:DNA-binding transcription factor activity"/>
    <property type="evidence" value="ECO:0007669"/>
    <property type="project" value="InterPro"/>
</dbReference>
<keyword evidence="8" id="KW-1185">Reference proteome</keyword>
<organism evidence="7 8">
    <name type="scientific">Salimicrobium jeotgali</name>
    <dbReference type="NCBI Taxonomy" id="1230341"/>
    <lineage>
        <taxon>Bacteria</taxon>
        <taxon>Bacillati</taxon>
        <taxon>Bacillota</taxon>
        <taxon>Bacilli</taxon>
        <taxon>Bacillales</taxon>
        <taxon>Bacillaceae</taxon>
        <taxon>Salimicrobium</taxon>
    </lineage>
</organism>
<dbReference type="GO" id="GO:0003677">
    <property type="term" value="F:DNA binding"/>
    <property type="evidence" value="ECO:0007669"/>
    <property type="project" value="UniProtKB-KW"/>
</dbReference>
<dbReference type="PANTHER" id="PTHR30514">
    <property type="entry name" value="GLUCOKINASE"/>
    <property type="match status" value="1"/>
</dbReference>
<dbReference type="EMBL" id="AMPQ01000012">
    <property type="protein sequence ID" value="EKE31276.1"/>
    <property type="molecule type" value="Genomic_DNA"/>
</dbReference>
<evidence type="ECO:0000259" key="4">
    <source>
        <dbReference type="PROSITE" id="PS51071"/>
    </source>
</evidence>
<dbReference type="RefSeq" id="WP_008590736.1">
    <property type="nucleotide sequence ID" value="NZ_AMPQ01000012.1"/>
</dbReference>
<dbReference type="SUPFAM" id="SSF46689">
    <property type="entry name" value="Homeodomain-like"/>
    <property type="match status" value="1"/>
</dbReference>
<evidence type="ECO:0000313" key="9">
    <source>
        <dbReference type="Proteomes" id="UP000092654"/>
    </source>
</evidence>
<dbReference type="CDD" id="cd05013">
    <property type="entry name" value="SIS_RpiR"/>
    <property type="match status" value="1"/>
</dbReference>
<dbReference type="InterPro" id="IPR009057">
    <property type="entry name" value="Homeodomain-like_sf"/>
</dbReference>
<dbReference type="Pfam" id="PF01380">
    <property type="entry name" value="SIS"/>
    <property type="match status" value="1"/>
</dbReference>
<dbReference type="SUPFAM" id="SSF53697">
    <property type="entry name" value="SIS domain"/>
    <property type="match status" value="1"/>
</dbReference>
<evidence type="ECO:0000256" key="3">
    <source>
        <dbReference type="ARBA" id="ARBA00023163"/>
    </source>
</evidence>
<dbReference type="Gene3D" id="3.40.50.10490">
    <property type="entry name" value="Glucose-6-phosphate isomerase like protein, domain 1"/>
    <property type="match status" value="1"/>
</dbReference>
<dbReference type="InterPro" id="IPR000281">
    <property type="entry name" value="HTH_RpiR"/>
</dbReference>
<reference evidence="9" key="2">
    <citation type="submission" date="2015-06" db="EMBL/GenBank/DDBJ databases">
        <title>Salimicrobium jeotgali MJ3, isolated from Myulchi jeot, a traditional Korean fermented seafood.</title>
        <authorList>
            <person name="Kim K.H."/>
            <person name="Jeon C.O."/>
            <person name="Jin H.M."/>
        </authorList>
    </citation>
    <scope>NUCLEOTIDE SEQUENCE [LARGE SCALE GENOMIC DNA]</scope>
    <source>
        <strain evidence="9">MJ3</strain>
    </source>
</reference>
<name>K2FJN8_9BACI</name>
<dbReference type="PANTHER" id="PTHR30514:SF10">
    <property type="entry name" value="MURR_RPIR FAMILY TRANSCRIPTIONAL REGULATOR"/>
    <property type="match status" value="1"/>
</dbReference>
<dbReference type="AlphaFoldDB" id="K2FJN8"/>
<dbReference type="InterPro" id="IPR047640">
    <property type="entry name" value="RpiR-like"/>
</dbReference>
<evidence type="ECO:0000313" key="6">
    <source>
        <dbReference type="EMBL" id="AKG03790.1"/>
    </source>
</evidence>
<dbReference type="InterPro" id="IPR035472">
    <property type="entry name" value="RpiR-like_SIS"/>
</dbReference>
<evidence type="ECO:0000256" key="1">
    <source>
        <dbReference type="ARBA" id="ARBA00023015"/>
    </source>
</evidence>
<keyword evidence="2" id="KW-0238">DNA-binding</keyword>
<evidence type="ECO:0000313" key="7">
    <source>
        <dbReference type="EMBL" id="EKE31276.1"/>
    </source>
</evidence>
<dbReference type="Pfam" id="PF01418">
    <property type="entry name" value="HTH_6"/>
    <property type="match status" value="1"/>
</dbReference>
<dbReference type="Gene3D" id="1.10.10.10">
    <property type="entry name" value="Winged helix-like DNA-binding domain superfamily/Winged helix DNA-binding domain"/>
    <property type="match status" value="1"/>
</dbReference>
<dbReference type="GO" id="GO:0097367">
    <property type="term" value="F:carbohydrate derivative binding"/>
    <property type="evidence" value="ECO:0007669"/>
    <property type="project" value="InterPro"/>
</dbReference>
<reference evidence="7 8" key="1">
    <citation type="journal article" date="2012" name="J. Bacteriol.">
        <title>Draft Genome Sequence of Salimicrobium sp. Strain MJ3, Isolated from Myulchi-Jeot, Korean Fermented Seafood.</title>
        <authorList>
            <person name="Lee S.H."/>
            <person name="Jung J.Y."/>
            <person name="Jeon C.O."/>
        </authorList>
    </citation>
    <scope>NUCLEOTIDE SEQUENCE [LARGE SCALE GENOMIC DNA]</scope>
    <source>
        <strain evidence="7 8">MJ3</strain>
    </source>
</reference>
<dbReference type="OrthoDB" id="370421at2"/>
<dbReference type="EMBL" id="CP011361">
    <property type="protein sequence ID" value="AKG03790.1"/>
    <property type="molecule type" value="Genomic_DNA"/>
</dbReference>
<gene>
    <name evidence="6" type="ORF">AAV35_002625</name>
    <name evidence="7" type="ORF">MJ3_09228</name>
</gene>
<dbReference type="Proteomes" id="UP000092654">
    <property type="component" value="Chromosome"/>
</dbReference>
<dbReference type="STRING" id="1230341.AAV35_002625"/>